<reference evidence="2" key="1">
    <citation type="submission" date="2019-04" db="EMBL/GenBank/DDBJ databases">
        <authorList>
            <person name="Alioto T."/>
            <person name="Alioto T."/>
        </authorList>
    </citation>
    <scope>NUCLEOTIDE SEQUENCE [LARGE SCALE GENOMIC DNA]</scope>
</reference>
<dbReference type="AlphaFoldDB" id="A0A5E4A580"/>
<comment type="caution">
    <text evidence="2">The sequence shown here is derived from an EMBL/GenBank/DDBJ whole genome shotgun (WGS) entry which is preliminary data.</text>
</comment>
<proteinExistence type="predicted"/>
<organism evidence="2 3">
    <name type="scientific">Marmota monax</name>
    <name type="common">Woodchuck</name>
    <dbReference type="NCBI Taxonomy" id="9995"/>
    <lineage>
        <taxon>Eukaryota</taxon>
        <taxon>Metazoa</taxon>
        <taxon>Chordata</taxon>
        <taxon>Craniata</taxon>
        <taxon>Vertebrata</taxon>
        <taxon>Euteleostomi</taxon>
        <taxon>Mammalia</taxon>
        <taxon>Eutheria</taxon>
        <taxon>Euarchontoglires</taxon>
        <taxon>Glires</taxon>
        <taxon>Rodentia</taxon>
        <taxon>Sciuromorpha</taxon>
        <taxon>Sciuridae</taxon>
        <taxon>Xerinae</taxon>
        <taxon>Marmotini</taxon>
        <taxon>Marmota</taxon>
    </lineage>
</organism>
<feature type="region of interest" description="Disordered" evidence="1">
    <location>
        <begin position="32"/>
        <end position="101"/>
    </location>
</feature>
<sequence>MDQSQAVQGVLCEGDSRQSRLLGLVRYPDLVPPVLVRTHSPNQRRTDPEPQSEPDPDIESSSRERNSWIRSFSSDSVPVTRDRSEGEGRESEKDICVASYR</sequence>
<dbReference type="Proteomes" id="UP000335636">
    <property type="component" value="Unassembled WGS sequence"/>
</dbReference>
<name>A0A5E4A580_MARMO</name>
<evidence type="ECO:0000313" key="3">
    <source>
        <dbReference type="Proteomes" id="UP000335636"/>
    </source>
</evidence>
<accession>A0A5E4A580</accession>
<dbReference type="EMBL" id="CABDUW010000016">
    <property type="protein sequence ID" value="VTJ52370.1"/>
    <property type="molecule type" value="Genomic_DNA"/>
</dbReference>
<evidence type="ECO:0000256" key="1">
    <source>
        <dbReference type="SAM" id="MobiDB-lite"/>
    </source>
</evidence>
<protein>
    <submittedName>
        <fullName evidence="2">Uncharacterized protein</fullName>
    </submittedName>
</protein>
<keyword evidence="3" id="KW-1185">Reference proteome</keyword>
<evidence type="ECO:0000313" key="2">
    <source>
        <dbReference type="EMBL" id="VTJ52370.1"/>
    </source>
</evidence>
<feature type="compositionally biased region" description="Basic and acidic residues" evidence="1">
    <location>
        <begin position="80"/>
        <end position="95"/>
    </location>
</feature>
<feature type="compositionally biased region" description="Polar residues" evidence="1">
    <location>
        <begin position="68"/>
        <end position="77"/>
    </location>
</feature>
<gene>
    <name evidence="2" type="ORF">MONAX_5E045456</name>
</gene>